<dbReference type="PANTHER" id="PTHR45453:SF2">
    <property type="entry name" value="HISTIDINE KINASE"/>
    <property type="match status" value="1"/>
</dbReference>
<evidence type="ECO:0000313" key="17">
    <source>
        <dbReference type="Proteomes" id="UP000269301"/>
    </source>
</evidence>
<evidence type="ECO:0000256" key="5">
    <source>
        <dbReference type="ARBA" id="ARBA00022553"/>
    </source>
</evidence>
<dbReference type="InterPro" id="IPR004358">
    <property type="entry name" value="Sig_transdc_His_kin-like_C"/>
</dbReference>
<dbReference type="InterPro" id="IPR036890">
    <property type="entry name" value="HATPase_C_sf"/>
</dbReference>
<keyword evidence="10" id="KW-0067">ATP-binding</keyword>
<evidence type="ECO:0000256" key="8">
    <source>
        <dbReference type="ARBA" id="ARBA00022741"/>
    </source>
</evidence>
<feature type="transmembrane region" description="Helical" evidence="14">
    <location>
        <begin position="12"/>
        <end position="29"/>
    </location>
</feature>
<evidence type="ECO:0000259" key="15">
    <source>
        <dbReference type="PROSITE" id="PS50109"/>
    </source>
</evidence>
<protein>
    <recommendedName>
        <fullName evidence="3">histidine kinase</fullName>
        <ecNumber evidence="3">2.7.13.3</ecNumber>
    </recommendedName>
</protein>
<comment type="caution">
    <text evidence="16">The sequence shown here is derived from an EMBL/GenBank/DDBJ whole genome shotgun (WGS) entry which is preliminary data.</text>
</comment>
<dbReference type="InterPro" id="IPR050351">
    <property type="entry name" value="BphY/WalK/GraS-like"/>
</dbReference>
<keyword evidence="4" id="KW-1003">Cell membrane</keyword>
<dbReference type="InterPro" id="IPR003594">
    <property type="entry name" value="HATPase_dom"/>
</dbReference>
<comment type="subcellular location">
    <subcellularLocation>
        <location evidence="2">Cell membrane</location>
        <topology evidence="2">Multi-pass membrane protein</topology>
    </subcellularLocation>
</comment>
<dbReference type="InterPro" id="IPR005467">
    <property type="entry name" value="His_kinase_dom"/>
</dbReference>
<dbReference type="RefSeq" id="WP_121203702.1">
    <property type="nucleotide sequence ID" value="NZ_RBZP01000003.1"/>
</dbReference>
<dbReference type="OrthoDB" id="9780487at2"/>
<keyword evidence="8" id="KW-0547">Nucleotide-binding</keyword>
<dbReference type="SMART" id="SM00387">
    <property type="entry name" value="HATPase_c"/>
    <property type="match status" value="1"/>
</dbReference>
<keyword evidence="5" id="KW-0597">Phosphoprotein</keyword>
<evidence type="ECO:0000256" key="9">
    <source>
        <dbReference type="ARBA" id="ARBA00022777"/>
    </source>
</evidence>
<feature type="transmembrane region" description="Helical" evidence="14">
    <location>
        <begin position="35"/>
        <end position="55"/>
    </location>
</feature>
<dbReference type="CDD" id="cd00082">
    <property type="entry name" value="HisKA"/>
    <property type="match status" value="1"/>
</dbReference>
<dbReference type="InterPro" id="IPR003661">
    <property type="entry name" value="HisK_dim/P_dom"/>
</dbReference>
<dbReference type="SUPFAM" id="SSF55874">
    <property type="entry name" value="ATPase domain of HSP90 chaperone/DNA topoisomerase II/histidine kinase"/>
    <property type="match status" value="1"/>
</dbReference>
<feature type="domain" description="Histidine kinase" evidence="15">
    <location>
        <begin position="121"/>
        <end position="326"/>
    </location>
</feature>
<dbReference type="GO" id="GO:0004721">
    <property type="term" value="F:phosphoprotein phosphatase activity"/>
    <property type="evidence" value="ECO:0007669"/>
    <property type="project" value="TreeGrafter"/>
</dbReference>
<proteinExistence type="predicted"/>
<dbReference type="PRINTS" id="PR00344">
    <property type="entry name" value="BCTRLSENSOR"/>
</dbReference>
<dbReference type="SUPFAM" id="SSF47384">
    <property type="entry name" value="Homodimeric domain of signal transducing histidine kinase"/>
    <property type="match status" value="1"/>
</dbReference>
<evidence type="ECO:0000256" key="13">
    <source>
        <dbReference type="ARBA" id="ARBA00023136"/>
    </source>
</evidence>
<evidence type="ECO:0000256" key="2">
    <source>
        <dbReference type="ARBA" id="ARBA00004651"/>
    </source>
</evidence>
<dbReference type="EC" id="2.7.13.3" evidence="3"/>
<keyword evidence="12" id="KW-0902">Two-component regulatory system</keyword>
<dbReference type="Gene3D" id="3.30.565.10">
    <property type="entry name" value="Histidine kinase-like ATPase, C-terminal domain"/>
    <property type="match status" value="1"/>
</dbReference>
<dbReference type="PANTHER" id="PTHR45453">
    <property type="entry name" value="PHOSPHATE REGULON SENSOR PROTEIN PHOR"/>
    <property type="match status" value="1"/>
</dbReference>
<dbReference type="Proteomes" id="UP000269301">
    <property type="component" value="Unassembled WGS sequence"/>
</dbReference>
<dbReference type="GO" id="GO:0016036">
    <property type="term" value="P:cellular response to phosphate starvation"/>
    <property type="evidence" value="ECO:0007669"/>
    <property type="project" value="TreeGrafter"/>
</dbReference>
<dbReference type="Pfam" id="PF02518">
    <property type="entry name" value="HATPase_c"/>
    <property type="match status" value="1"/>
</dbReference>
<name>A0A495A4P9_9BACI</name>
<keyword evidence="6" id="KW-0808">Transferase</keyword>
<evidence type="ECO:0000256" key="3">
    <source>
        <dbReference type="ARBA" id="ARBA00012438"/>
    </source>
</evidence>
<evidence type="ECO:0000256" key="7">
    <source>
        <dbReference type="ARBA" id="ARBA00022692"/>
    </source>
</evidence>
<accession>A0A495A4P9</accession>
<evidence type="ECO:0000256" key="11">
    <source>
        <dbReference type="ARBA" id="ARBA00022989"/>
    </source>
</evidence>
<evidence type="ECO:0000256" key="4">
    <source>
        <dbReference type="ARBA" id="ARBA00022475"/>
    </source>
</evidence>
<dbReference type="GO" id="GO:0000155">
    <property type="term" value="F:phosphorelay sensor kinase activity"/>
    <property type="evidence" value="ECO:0007669"/>
    <property type="project" value="InterPro"/>
</dbReference>
<keyword evidence="13 14" id="KW-0472">Membrane</keyword>
<dbReference type="AlphaFoldDB" id="A0A495A4P9"/>
<reference evidence="16 17" key="1">
    <citation type="journal article" date="2016" name="Int. J. Syst. Evol. Microbiol.">
        <title>Oceanobacillus halophilus sp. nov., a novel moderately halophilic bacterium from a hypersaline lake.</title>
        <authorList>
            <person name="Amoozegar M.A."/>
            <person name="Bagheri M."/>
            <person name="Makhdoumi A."/>
            <person name="Nikou M.M."/>
            <person name="Fazeli S.A.S."/>
            <person name="Schumann P."/>
            <person name="Sproer C."/>
            <person name="Sanchez-Porro C."/>
            <person name="Ventosa A."/>
        </authorList>
    </citation>
    <scope>NUCLEOTIDE SEQUENCE [LARGE SCALE GENOMIC DNA]</scope>
    <source>
        <strain evidence="16 17">DSM 23996</strain>
    </source>
</reference>
<evidence type="ECO:0000313" key="16">
    <source>
        <dbReference type="EMBL" id="RKQ34669.1"/>
    </source>
</evidence>
<keyword evidence="9 16" id="KW-0418">Kinase</keyword>
<comment type="catalytic activity">
    <reaction evidence="1">
        <text>ATP + protein L-histidine = ADP + protein N-phospho-L-histidine.</text>
        <dbReference type="EC" id="2.7.13.3"/>
    </reaction>
</comment>
<evidence type="ECO:0000256" key="10">
    <source>
        <dbReference type="ARBA" id="ARBA00022840"/>
    </source>
</evidence>
<gene>
    <name evidence="16" type="ORF">D8M06_07040</name>
</gene>
<sequence length="334" mass="39189">MMRDYLRERRSWISLFIFMELLLLFLGYLDTSIPISSILYFIFLSTIIFVLFFIIRYNRETRFYKNLEDWEPGDDWTSVIQAAYPFEILLEEKLQSQSEFYKEALDQKAVSLEQEKDDLLTWIHEVKTPLTAMQLMLDRLEDDTLKQQLMYEWLRIHLLLDQQLHQRRLPFMENDLYMEKIDLESLIAKEIRALRTWCIQKGIGFDVGLEVTEILTDAKWFSFIVRQLLTNAVKYSDSSDIVVRCFRKNEALQLTIQDHGRGIAPKDLPRIFDKGFTSTSNHQDHAATGMGLYLTKKAANALKIQMDVQSKVGKGTTFTLLLPKKNDLLAITSM</sequence>
<dbReference type="PROSITE" id="PS50109">
    <property type="entry name" value="HIS_KIN"/>
    <property type="match status" value="1"/>
</dbReference>
<dbReference type="GO" id="GO:0005886">
    <property type="term" value="C:plasma membrane"/>
    <property type="evidence" value="ECO:0007669"/>
    <property type="project" value="UniProtKB-SubCell"/>
</dbReference>
<dbReference type="InterPro" id="IPR036097">
    <property type="entry name" value="HisK_dim/P_sf"/>
</dbReference>
<evidence type="ECO:0000256" key="12">
    <source>
        <dbReference type="ARBA" id="ARBA00023012"/>
    </source>
</evidence>
<keyword evidence="11 14" id="KW-1133">Transmembrane helix</keyword>
<dbReference type="EMBL" id="RBZP01000003">
    <property type="protein sequence ID" value="RKQ34669.1"/>
    <property type="molecule type" value="Genomic_DNA"/>
</dbReference>
<evidence type="ECO:0000256" key="6">
    <source>
        <dbReference type="ARBA" id="ARBA00022679"/>
    </source>
</evidence>
<organism evidence="16 17">
    <name type="scientific">Oceanobacillus halophilus</name>
    <dbReference type="NCBI Taxonomy" id="930130"/>
    <lineage>
        <taxon>Bacteria</taxon>
        <taxon>Bacillati</taxon>
        <taxon>Bacillota</taxon>
        <taxon>Bacilli</taxon>
        <taxon>Bacillales</taxon>
        <taxon>Bacillaceae</taxon>
        <taxon>Oceanobacillus</taxon>
    </lineage>
</organism>
<dbReference type="GO" id="GO:0005524">
    <property type="term" value="F:ATP binding"/>
    <property type="evidence" value="ECO:0007669"/>
    <property type="project" value="UniProtKB-KW"/>
</dbReference>
<keyword evidence="7 14" id="KW-0812">Transmembrane</keyword>
<evidence type="ECO:0000256" key="1">
    <source>
        <dbReference type="ARBA" id="ARBA00000085"/>
    </source>
</evidence>
<evidence type="ECO:0000256" key="14">
    <source>
        <dbReference type="SAM" id="Phobius"/>
    </source>
</evidence>
<keyword evidence="17" id="KW-1185">Reference proteome</keyword>